<evidence type="ECO:0000313" key="2">
    <source>
        <dbReference type="EMBL" id="OBK24407.1"/>
    </source>
</evidence>
<dbReference type="EMBL" id="LZLS01000156">
    <property type="protein sequence ID" value="OBK24407.1"/>
    <property type="molecule type" value="Genomic_DNA"/>
</dbReference>
<dbReference type="OrthoDB" id="4556533at2"/>
<dbReference type="Gene3D" id="1.10.287.1060">
    <property type="entry name" value="ESAT-6-like"/>
    <property type="match status" value="1"/>
</dbReference>
<dbReference type="RefSeq" id="WP_065145177.1">
    <property type="nucleotide sequence ID" value="NZ_LZLS01000156.1"/>
</dbReference>
<organism evidence="2 3">
    <name type="scientific">Mycobacterium asiaticum</name>
    <dbReference type="NCBI Taxonomy" id="1790"/>
    <lineage>
        <taxon>Bacteria</taxon>
        <taxon>Bacillati</taxon>
        <taxon>Actinomycetota</taxon>
        <taxon>Actinomycetes</taxon>
        <taxon>Mycobacteriales</taxon>
        <taxon>Mycobacteriaceae</taxon>
        <taxon>Mycobacterium</taxon>
    </lineage>
</organism>
<protein>
    <recommendedName>
        <fullName evidence="1">ESAT-6-like protein</fullName>
    </recommendedName>
</protein>
<dbReference type="NCBIfam" id="TIGR03930">
    <property type="entry name" value="WXG100_ESAT6"/>
    <property type="match status" value="1"/>
</dbReference>
<evidence type="ECO:0000256" key="1">
    <source>
        <dbReference type="RuleBase" id="RU362001"/>
    </source>
</evidence>
<reference evidence="2 3" key="1">
    <citation type="submission" date="2016-06" db="EMBL/GenBank/DDBJ databases">
        <authorList>
            <person name="Kjaerup R.B."/>
            <person name="Dalgaard T.S."/>
            <person name="Juul-Madsen H.R."/>
        </authorList>
    </citation>
    <scope>NUCLEOTIDE SEQUENCE [LARGE SCALE GENOMIC DNA]</scope>
    <source>
        <strain evidence="2 3">1165133.8</strain>
    </source>
</reference>
<gene>
    <name evidence="2" type="ORF">A5634_03520</name>
</gene>
<dbReference type="InterPro" id="IPR010310">
    <property type="entry name" value="T7SS_ESAT-6-like"/>
</dbReference>
<comment type="similarity">
    <text evidence="1">Belongs to the WXG100 family.</text>
</comment>
<dbReference type="InterPro" id="IPR036689">
    <property type="entry name" value="ESAT-6-like_sf"/>
</dbReference>
<evidence type="ECO:0000313" key="3">
    <source>
        <dbReference type="Proteomes" id="UP000093928"/>
    </source>
</evidence>
<dbReference type="AlphaFoldDB" id="A0A1A3NVP2"/>
<dbReference type="Proteomes" id="UP000093928">
    <property type="component" value="Unassembled WGS sequence"/>
</dbReference>
<dbReference type="SUPFAM" id="SSF140453">
    <property type="entry name" value="EsxAB dimer-like"/>
    <property type="match status" value="1"/>
</dbReference>
<dbReference type="Pfam" id="PF06013">
    <property type="entry name" value="WXG100"/>
    <property type="match status" value="1"/>
</dbReference>
<proteinExistence type="inferred from homology"/>
<comment type="caution">
    <text evidence="2">The sequence shown here is derived from an EMBL/GenBank/DDBJ whole genome shotgun (WGS) entry which is preliminary data.</text>
</comment>
<accession>A0A1A3NVP2</accession>
<name>A0A1A3NVP2_MYCAS</name>
<sequence>MKYTVDTEELADWADQLRNFDARAEHVLADVDALVAKLQLDWEGQAAIAQQQNHEQWVADLKTMREAVAEIQQRAARAHKNYETIVATNQRMWNW</sequence>